<dbReference type="InterPro" id="IPR000073">
    <property type="entry name" value="AB_hydrolase_1"/>
</dbReference>
<dbReference type="SUPFAM" id="SSF53474">
    <property type="entry name" value="alpha/beta-Hydrolases"/>
    <property type="match status" value="1"/>
</dbReference>
<dbReference type="RefSeq" id="WP_276306241.1">
    <property type="nucleotide sequence ID" value="NZ_CP119993.1"/>
</dbReference>
<evidence type="ECO:0000259" key="2">
    <source>
        <dbReference type="Pfam" id="PF00561"/>
    </source>
</evidence>
<dbReference type="InterPro" id="IPR000639">
    <property type="entry name" value="Epox_hydrolase-like"/>
</dbReference>
<keyword evidence="4" id="KW-1185">Reference proteome</keyword>
<evidence type="ECO:0000313" key="3">
    <source>
        <dbReference type="EMBL" id="MFC7318916.1"/>
    </source>
</evidence>
<protein>
    <submittedName>
        <fullName evidence="3">Alpha/beta fold hydrolase</fullName>
    </submittedName>
</protein>
<feature type="domain" description="AB hydrolase-1" evidence="2">
    <location>
        <begin position="26"/>
        <end position="278"/>
    </location>
</feature>
<dbReference type="Pfam" id="PF00561">
    <property type="entry name" value="Abhydrolase_1"/>
    <property type="match status" value="1"/>
</dbReference>
<comment type="caution">
    <text evidence="3">The sequence shown here is derived from an EMBL/GenBank/DDBJ whole genome shotgun (WGS) entry which is preliminary data.</text>
</comment>
<dbReference type="AlphaFoldDB" id="A0ABD6AEE5"/>
<sequence length="293" mass="33459">MTSWNHEYARVNGVELHYVREGSGFPLFLVHGWPEYWRTWRKNVPVLAESFEVIVPDLRGFGDSEKPDVPAVKGYGVDAHVADLTALAAELDIDEFGYVSHDLGAYVGQTIARERPGSLRGLFFFDTPYPGIGKRWRDPDHIGEIWYQSFNQQPWAADLVGSSRVACETYIGHFLDHWSGDPSEFDADDRESWIDTYLKPGNLQGGFNWYVAADEDRKRLMRDGAPSMDPIEVPTRILWGELDPIVDSEWSDRLDEYFADYRLDTVPDAGHFVHHEKPDLANDEIESFFAGLD</sequence>
<keyword evidence="1 3" id="KW-0378">Hydrolase</keyword>
<organism evidence="3 4">
    <name type="scientific">Halomarina halobia</name>
    <dbReference type="NCBI Taxonomy" id="3033386"/>
    <lineage>
        <taxon>Archaea</taxon>
        <taxon>Methanobacteriati</taxon>
        <taxon>Methanobacteriota</taxon>
        <taxon>Stenosarchaea group</taxon>
        <taxon>Halobacteria</taxon>
        <taxon>Halobacteriales</taxon>
        <taxon>Natronomonadaceae</taxon>
        <taxon>Halomarina</taxon>
    </lineage>
</organism>
<dbReference type="Gene3D" id="3.40.50.1820">
    <property type="entry name" value="alpha/beta hydrolase"/>
    <property type="match status" value="1"/>
</dbReference>
<dbReference type="GeneID" id="79317898"/>
<evidence type="ECO:0000256" key="1">
    <source>
        <dbReference type="ARBA" id="ARBA00022801"/>
    </source>
</evidence>
<gene>
    <name evidence="3" type="ORF">ACFQPE_19255</name>
</gene>
<dbReference type="PRINTS" id="PR00412">
    <property type="entry name" value="EPOXHYDRLASE"/>
</dbReference>
<dbReference type="GO" id="GO:0016787">
    <property type="term" value="F:hydrolase activity"/>
    <property type="evidence" value="ECO:0007669"/>
    <property type="project" value="UniProtKB-KW"/>
</dbReference>
<dbReference type="EMBL" id="JBHTBF010000003">
    <property type="protein sequence ID" value="MFC7318916.1"/>
    <property type="molecule type" value="Genomic_DNA"/>
</dbReference>
<name>A0ABD6AEE5_9EURY</name>
<proteinExistence type="predicted"/>
<reference evidence="3 4" key="1">
    <citation type="journal article" date="2019" name="Int. J. Syst. Evol. Microbiol.">
        <title>The Global Catalogue of Microorganisms (GCM) 10K type strain sequencing project: providing services to taxonomists for standard genome sequencing and annotation.</title>
        <authorList>
            <consortium name="The Broad Institute Genomics Platform"/>
            <consortium name="The Broad Institute Genome Sequencing Center for Infectious Disease"/>
            <person name="Wu L."/>
            <person name="Ma J."/>
        </authorList>
    </citation>
    <scope>NUCLEOTIDE SEQUENCE [LARGE SCALE GENOMIC DNA]</scope>
    <source>
        <strain evidence="3 4">PSR21</strain>
    </source>
</reference>
<accession>A0ABD6AEE5</accession>
<evidence type="ECO:0000313" key="4">
    <source>
        <dbReference type="Proteomes" id="UP001596547"/>
    </source>
</evidence>
<dbReference type="Proteomes" id="UP001596547">
    <property type="component" value="Unassembled WGS sequence"/>
</dbReference>
<dbReference type="InterPro" id="IPR029058">
    <property type="entry name" value="AB_hydrolase_fold"/>
</dbReference>
<dbReference type="PANTHER" id="PTHR43329">
    <property type="entry name" value="EPOXIDE HYDROLASE"/>
    <property type="match status" value="1"/>
</dbReference>